<feature type="transmembrane region" description="Helical" evidence="1">
    <location>
        <begin position="20"/>
        <end position="40"/>
    </location>
</feature>
<dbReference type="EMBL" id="PFBW01000234">
    <property type="protein sequence ID" value="PIR76845.1"/>
    <property type="molecule type" value="Genomic_DNA"/>
</dbReference>
<dbReference type="InterPro" id="IPR010390">
    <property type="entry name" value="ABC-2_transporter-like"/>
</dbReference>
<keyword evidence="1" id="KW-0472">Membrane</keyword>
<gene>
    <name evidence="2" type="ORF">COU30_05655</name>
</gene>
<organism evidence="2 3">
    <name type="scientific">Candidatus Magasanikbacteria bacterium CG10_big_fil_rev_8_21_14_0_10_38_6</name>
    <dbReference type="NCBI Taxonomy" id="1974647"/>
    <lineage>
        <taxon>Bacteria</taxon>
        <taxon>Candidatus Magasanikiibacteriota</taxon>
    </lineage>
</organism>
<protein>
    <recommendedName>
        <fullName evidence="4">ABC transporter permease</fullName>
    </recommendedName>
</protein>
<feature type="transmembrane region" description="Helical" evidence="1">
    <location>
        <begin position="232"/>
        <end position="252"/>
    </location>
</feature>
<dbReference type="PANTHER" id="PTHR36832">
    <property type="entry name" value="SLR1174 PROTEIN-RELATED"/>
    <property type="match status" value="1"/>
</dbReference>
<evidence type="ECO:0000256" key="1">
    <source>
        <dbReference type="SAM" id="Phobius"/>
    </source>
</evidence>
<dbReference type="AlphaFoldDB" id="A0A2M6NZF0"/>
<evidence type="ECO:0008006" key="4">
    <source>
        <dbReference type="Google" id="ProtNLM"/>
    </source>
</evidence>
<keyword evidence="1" id="KW-0812">Transmembrane</keyword>
<dbReference type="PANTHER" id="PTHR36832:SF1">
    <property type="entry name" value="SLR1174 PROTEIN"/>
    <property type="match status" value="1"/>
</dbReference>
<dbReference type="Proteomes" id="UP000228528">
    <property type="component" value="Unassembled WGS sequence"/>
</dbReference>
<proteinExistence type="predicted"/>
<feature type="transmembrane region" description="Helical" evidence="1">
    <location>
        <begin position="101"/>
        <end position="124"/>
    </location>
</feature>
<dbReference type="Pfam" id="PF06182">
    <property type="entry name" value="ABC2_membrane_6"/>
    <property type="match status" value="1"/>
</dbReference>
<reference evidence="3" key="1">
    <citation type="submission" date="2017-09" db="EMBL/GenBank/DDBJ databases">
        <title>Depth-based differentiation of microbial function through sediment-hosted aquifers and enrichment of novel symbionts in the deep terrestrial subsurface.</title>
        <authorList>
            <person name="Probst A.J."/>
            <person name="Ladd B."/>
            <person name="Jarett J.K."/>
            <person name="Geller-Mcgrath D.E."/>
            <person name="Sieber C.M.K."/>
            <person name="Emerson J.B."/>
            <person name="Anantharaman K."/>
            <person name="Thomas B.C."/>
            <person name="Malmstrom R."/>
            <person name="Stieglmeier M."/>
            <person name="Klingl A."/>
            <person name="Woyke T."/>
            <person name="Ryan C.M."/>
            <person name="Banfield J.F."/>
        </authorList>
    </citation>
    <scope>NUCLEOTIDE SEQUENCE [LARGE SCALE GENOMIC DNA]</scope>
</reference>
<accession>A0A2M6NZF0</accession>
<keyword evidence="1" id="KW-1133">Transmembrane helix</keyword>
<feature type="transmembrane region" description="Helical" evidence="1">
    <location>
        <begin position="144"/>
        <end position="170"/>
    </location>
</feature>
<feature type="transmembrane region" description="Helical" evidence="1">
    <location>
        <begin position="191"/>
        <end position="212"/>
    </location>
</feature>
<comment type="caution">
    <text evidence="2">The sequence shown here is derived from an EMBL/GenBank/DDBJ whole genome shotgun (WGS) entry which is preliminary data.</text>
</comment>
<evidence type="ECO:0000313" key="2">
    <source>
        <dbReference type="EMBL" id="PIR76845.1"/>
    </source>
</evidence>
<evidence type="ECO:0000313" key="3">
    <source>
        <dbReference type="Proteomes" id="UP000228528"/>
    </source>
</evidence>
<name>A0A2M6NZF0_9BACT</name>
<sequence length="264" mass="30921">MNKYTTTFSFAIHNLFVYRLNFFLGRFRGIVVLLLLYYIWTNVTGVTGSFAGYSELHILNYIFGAHILRSLVFGQPLYVISREINDGTFSRHLVKPLNHMWYFYCHSWAERLLYTGSAIIEVYICTRIFDATLFLQTNKLQLFLFFLSVVCAHVLYYLLSYGMSLIAFWSREAMGPRFLFEWIVQFTSGSFFPLSIVGSIFFSVLSAMPFMYVLYVPLEIYLGRIDVPMAGYVIGIQLLWILFIRLLVWVLWRKGLRRYSGEGI</sequence>